<gene>
    <name evidence="3" type="ORF">CROQUDRAFT_662117</name>
</gene>
<reference evidence="3" key="1">
    <citation type="submission" date="2013-11" db="EMBL/GenBank/DDBJ databases">
        <title>Genome sequence of the fusiform rust pathogen reveals effectors for host alternation and coevolution with pine.</title>
        <authorList>
            <consortium name="DOE Joint Genome Institute"/>
            <person name="Smith K."/>
            <person name="Pendleton A."/>
            <person name="Kubisiak T."/>
            <person name="Anderson C."/>
            <person name="Salamov A."/>
            <person name="Aerts A."/>
            <person name="Riley R."/>
            <person name="Clum A."/>
            <person name="Lindquist E."/>
            <person name="Ence D."/>
            <person name="Campbell M."/>
            <person name="Kronenberg Z."/>
            <person name="Feau N."/>
            <person name="Dhillon B."/>
            <person name="Hamelin R."/>
            <person name="Burleigh J."/>
            <person name="Smith J."/>
            <person name="Yandell M."/>
            <person name="Nelson C."/>
            <person name="Grigoriev I."/>
            <person name="Davis J."/>
        </authorList>
    </citation>
    <scope>NUCLEOTIDE SEQUENCE</scope>
    <source>
        <strain evidence="3">G11</strain>
    </source>
</reference>
<dbReference type="Gene3D" id="3.30.420.40">
    <property type="match status" value="3"/>
</dbReference>
<dbReference type="PANTHER" id="PTHR11937">
    <property type="entry name" value="ACTIN"/>
    <property type="match status" value="1"/>
</dbReference>
<proteinExistence type="inferred from homology"/>
<comment type="caution">
    <text evidence="3">The sequence shown here is derived from an EMBL/GenBank/DDBJ whole genome shotgun (WGS) entry which is preliminary data.</text>
</comment>
<dbReference type="SUPFAM" id="SSF53067">
    <property type="entry name" value="Actin-like ATPase domain"/>
    <property type="match status" value="2"/>
</dbReference>
<feature type="region of interest" description="Disordered" evidence="2">
    <location>
        <begin position="289"/>
        <end position="312"/>
    </location>
</feature>
<keyword evidence="4" id="KW-1185">Reference proteome</keyword>
<evidence type="ECO:0008006" key="5">
    <source>
        <dbReference type="Google" id="ProtNLM"/>
    </source>
</evidence>
<dbReference type="Proteomes" id="UP000886653">
    <property type="component" value="Unassembled WGS sequence"/>
</dbReference>
<dbReference type="InterPro" id="IPR004000">
    <property type="entry name" value="Actin"/>
</dbReference>
<dbReference type="AlphaFoldDB" id="A0A9P6NEU9"/>
<dbReference type="InterPro" id="IPR043129">
    <property type="entry name" value="ATPase_NBD"/>
</dbReference>
<dbReference type="SMART" id="SM00268">
    <property type="entry name" value="ACTIN"/>
    <property type="match status" value="1"/>
</dbReference>
<dbReference type="EMBL" id="MU167339">
    <property type="protein sequence ID" value="KAG0142728.1"/>
    <property type="molecule type" value="Genomic_DNA"/>
</dbReference>
<organism evidence="3 4">
    <name type="scientific">Cronartium quercuum f. sp. fusiforme G11</name>
    <dbReference type="NCBI Taxonomy" id="708437"/>
    <lineage>
        <taxon>Eukaryota</taxon>
        <taxon>Fungi</taxon>
        <taxon>Dikarya</taxon>
        <taxon>Basidiomycota</taxon>
        <taxon>Pucciniomycotina</taxon>
        <taxon>Pucciniomycetes</taxon>
        <taxon>Pucciniales</taxon>
        <taxon>Coleosporiaceae</taxon>
        <taxon>Cronartium</taxon>
    </lineage>
</organism>
<dbReference type="Gene3D" id="3.90.640.10">
    <property type="entry name" value="Actin, Chain A, domain 4"/>
    <property type="match status" value="1"/>
</dbReference>
<evidence type="ECO:0000313" key="3">
    <source>
        <dbReference type="EMBL" id="KAG0142728.1"/>
    </source>
</evidence>
<dbReference type="Pfam" id="PF00022">
    <property type="entry name" value="Actin"/>
    <property type="match status" value="1"/>
</dbReference>
<evidence type="ECO:0000313" key="4">
    <source>
        <dbReference type="Proteomes" id="UP000886653"/>
    </source>
</evidence>
<evidence type="ECO:0000256" key="1">
    <source>
        <dbReference type="RuleBase" id="RU000487"/>
    </source>
</evidence>
<evidence type="ECO:0000256" key="2">
    <source>
        <dbReference type="SAM" id="MobiDB-lite"/>
    </source>
</evidence>
<name>A0A9P6NEU9_9BASI</name>
<protein>
    <recommendedName>
        <fullName evidence="5">Actin-related protein</fullName>
    </recommendedName>
</protein>
<dbReference type="OrthoDB" id="74201at2759"/>
<comment type="similarity">
    <text evidence="1">Belongs to the actin family.</text>
</comment>
<accession>A0A9P6NEU9</accession>
<sequence>MAGFRDSNLLIISLSTHSESIQVGLGVSPELILPPTHSTATKVYVTPTLSDQNQNKRWSDYHAEFQPGLIPRSLFTDTGDGTAQIVIDWKALDAFFRHLLFTTLKLSKPPLAQHILLSIPPTISNSTRDKLVQLFFENLQAPALFLADSPLLHLLASNRSSGISIDLGTHSTLLGFVHDSIVLQNSCISFPIGEQDCDDYLISLLLNQDPSIATRLNNETPTQLYESLTNLIQNLKSDGHIKFEPTLSNLSLSSNNTNQSIEEDENSITDVAQAIVSGKVDKLLGRQVSAGGAGAGSNHSRRSTTTNSTNGKKLQAEILKETDTIIISIPSTATDSRIETDSGSVQIPPSSESHLQIGKVRHRHSEPLFSPSVLSIIEPTFNRFGLQEFSNRYTTNYIERAGDGIISFTLIGLKKIDNPSHRREVSETVVLTGQGGLMCRTDGLIDFIAKQISSKPCKIPDYFSEFKSKPELLGFLGGCIIAKLVFNDASSSKLWMSKPDYSKEGPYVSRKIGDGITRSSTFTVTGT</sequence>